<feature type="domain" description="DUF5667" evidence="3">
    <location>
        <begin position="135"/>
        <end position="223"/>
    </location>
</feature>
<dbReference type="Proteomes" id="UP000614469">
    <property type="component" value="Unassembled WGS sequence"/>
</dbReference>
<feature type="transmembrane region" description="Helical" evidence="2">
    <location>
        <begin position="111"/>
        <end position="132"/>
    </location>
</feature>
<evidence type="ECO:0000259" key="3">
    <source>
        <dbReference type="Pfam" id="PF18915"/>
    </source>
</evidence>
<sequence>MKHDFDSILDLCIERMAAGESLDACLADYPEHANELEALLKITQSLYTLPPLNSAESAAQAGLQAMVDKVDEAPLVLPFFLRTKTRFTSFFEGISKTIFFSKENLMLRRPLFATFLVLIALFAGTTMTAAAAQDALPGDALYAVKTSVEDLRLSMSWDTAAEAEQSLLLANQRLEEINELLAQNRYEEVAVGVERFQHHLSDALDALETLQKSDPAAAQQLANLIASQLGQQSAFIGQILVNNPNFDLSALQASLTTGSSQLDDNANSNDDSSNDNTGDDNVNSNDNSDDDNANSNDNSDDDNANSNDDDSINDNSDDDNANNNDDDSSNDNSDDDNANSNDDDSSNDNSDDDSGNDNSDDDDSSNDNTSNDNANSNDDDSSNDNSGDDNVNSNDDDSSNNNSDDDNSGSSNSGSGGGSDDSSDDDDKADDDKSDDD</sequence>
<feature type="compositionally biased region" description="Acidic residues" evidence="1">
    <location>
        <begin position="287"/>
        <end position="365"/>
    </location>
</feature>
<feature type="compositionally biased region" description="Low complexity" evidence="1">
    <location>
        <begin position="366"/>
        <end position="376"/>
    </location>
</feature>
<gene>
    <name evidence="4" type="ORF">H8E29_09215</name>
</gene>
<dbReference type="Pfam" id="PF18915">
    <property type="entry name" value="DUF5667"/>
    <property type="match status" value="1"/>
</dbReference>
<accession>A0A8J6NLT8</accession>
<comment type="caution">
    <text evidence="4">The sequence shown here is derived from an EMBL/GenBank/DDBJ whole genome shotgun (WGS) entry which is preliminary data.</text>
</comment>
<evidence type="ECO:0000313" key="4">
    <source>
        <dbReference type="EMBL" id="MBC8335431.1"/>
    </source>
</evidence>
<keyword evidence="2" id="KW-0472">Membrane</keyword>
<dbReference type="AlphaFoldDB" id="A0A8J6NLT8"/>
<organism evidence="4 5">
    <name type="scientific">Candidatus Desulfolinea nitratireducens</name>
    <dbReference type="NCBI Taxonomy" id="2841698"/>
    <lineage>
        <taxon>Bacteria</taxon>
        <taxon>Bacillati</taxon>
        <taxon>Chloroflexota</taxon>
        <taxon>Anaerolineae</taxon>
        <taxon>Anaerolineales</taxon>
        <taxon>Anaerolineales incertae sedis</taxon>
        <taxon>Candidatus Desulfolinea</taxon>
    </lineage>
</organism>
<feature type="region of interest" description="Disordered" evidence="1">
    <location>
        <begin position="258"/>
        <end position="437"/>
    </location>
</feature>
<name>A0A8J6NLT8_9CHLR</name>
<feature type="compositionally biased region" description="Low complexity" evidence="1">
    <location>
        <begin position="263"/>
        <end position="286"/>
    </location>
</feature>
<feature type="compositionally biased region" description="Acidic residues" evidence="1">
    <location>
        <begin position="394"/>
        <end position="407"/>
    </location>
</feature>
<feature type="compositionally biased region" description="Acidic residues" evidence="1">
    <location>
        <begin position="421"/>
        <end position="437"/>
    </location>
</feature>
<evidence type="ECO:0000256" key="1">
    <source>
        <dbReference type="SAM" id="MobiDB-lite"/>
    </source>
</evidence>
<feature type="compositionally biased region" description="Low complexity" evidence="1">
    <location>
        <begin position="383"/>
        <end position="393"/>
    </location>
</feature>
<reference evidence="4 5" key="1">
    <citation type="submission" date="2020-08" db="EMBL/GenBank/DDBJ databases">
        <title>Bridging the membrane lipid divide: bacteria of the FCB group superphylum have the potential to synthesize archaeal ether lipids.</title>
        <authorList>
            <person name="Villanueva L."/>
            <person name="Von Meijenfeldt F.A.B."/>
            <person name="Westbye A.B."/>
            <person name="Yadav S."/>
            <person name="Hopmans E.C."/>
            <person name="Dutilh B.E."/>
            <person name="Sinninghe Damste J.S."/>
        </authorList>
    </citation>
    <scope>NUCLEOTIDE SEQUENCE [LARGE SCALE GENOMIC DNA]</scope>
    <source>
        <strain evidence="4">NIOZ-UU36</strain>
    </source>
</reference>
<keyword evidence="2" id="KW-0812">Transmembrane</keyword>
<evidence type="ECO:0000256" key="2">
    <source>
        <dbReference type="SAM" id="Phobius"/>
    </source>
</evidence>
<protein>
    <recommendedName>
        <fullName evidence="3">DUF5667 domain-containing protein</fullName>
    </recommendedName>
</protein>
<proteinExistence type="predicted"/>
<dbReference type="InterPro" id="IPR043725">
    <property type="entry name" value="DUF5667"/>
</dbReference>
<keyword evidence="2" id="KW-1133">Transmembrane helix</keyword>
<dbReference type="EMBL" id="JACNJN010000110">
    <property type="protein sequence ID" value="MBC8335431.1"/>
    <property type="molecule type" value="Genomic_DNA"/>
</dbReference>
<evidence type="ECO:0000313" key="5">
    <source>
        <dbReference type="Proteomes" id="UP000614469"/>
    </source>
</evidence>